<feature type="region of interest" description="Disordered" evidence="1">
    <location>
        <begin position="1"/>
        <end position="68"/>
    </location>
</feature>
<evidence type="ECO:0000313" key="3">
    <source>
        <dbReference type="Proteomes" id="UP001140011"/>
    </source>
</evidence>
<feature type="compositionally biased region" description="Acidic residues" evidence="1">
    <location>
        <begin position="52"/>
        <end position="68"/>
    </location>
</feature>
<accession>A0A9W8GZ26</accession>
<proteinExistence type="predicted"/>
<dbReference type="OrthoDB" id="5598066at2759"/>
<keyword evidence="3" id="KW-1185">Reference proteome</keyword>
<reference evidence="2" key="1">
    <citation type="submission" date="2022-07" db="EMBL/GenBank/DDBJ databases">
        <title>Phylogenomic reconstructions and comparative analyses of Kickxellomycotina fungi.</title>
        <authorList>
            <person name="Reynolds N.K."/>
            <person name="Stajich J.E."/>
            <person name="Barry K."/>
            <person name="Grigoriev I.V."/>
            <person name="Crous P."/>
            <person name="Smith M.E."/>
        </authorList>
    </citation>
    <scope>NUCLEOTIDE SEQUENCE</scope>
    <source>
        <strain evidence="2">BCRC 34297</strain>
    </source>
</reference>
<name>A0A9W8GZ26_9FUNG</name>
<feature type="compositionally biased region" description="Low complexity" evidence="1">
    <location>
        <begin position="1"/>
        <end position="13"/>
    </location>
</feature>
<evidence type="ECO:0000313" key="2">
    <source>
        <dbReference type="EMBL" id="KAJ2751808.1"/>
    </source>
</evidence>
<organism evidence="2 3">
    <name type="scientific">Coemansia pectinata</name>
    <dbReference type="NCBI Taxonomy" id="1052879"/>
    <lineage>
        <taxon>Eukaryota</taxon>
        <taxon>Fungi</taxon>
        <taxon>Fungi incertae sedis</taxon>
        <taxon>Zoopagomycota</taxon>
        <taxon>Kickxellomycotina</taxon>
        <taxon>Kickxellomycetes</taxon>
        <taxon>Kickxellales</taxon>
        <taxon>Kickxellaceae</taxon>
        <taxon>Coemansia</taxon>
    </lineage>
</organism>
<protein>
    <submittedName>
        <fullName evidence="2">Uncharacterized protein</fullName>
    </submittedName>
</protein>
<gene>
    <name evidence="2" type="ORF">GGI19_004245</name>
</gene>
<comment type="caution">
    <text evidence="2">The sequence shown here is derived from an EMBL/GenBank/DDBJ whole genome shotgun (WGS) entry which is preliminary data.</text>
</comment>
<dbReference type="EMBL" id="JANBUH010000356">
    <property type="protein sequence ID" value="KAJ2751808.1"/>
    <property type="molecule type" value="Genomic_DNA"/>
</dbReference>
<evidence type="ECO:0000256" key="1">
    <source>
        <dbReference type="SAM" id="MobiDB-lite"/>
    </source>
</evidence>
<sequence>MAEWQQDSGQQQQLESPTRDKTLPEECDEELFDVLPEPTNSTDIQQAGDGSGAEDDFGGFGDEFEADFDDFDEAPFTASAPAIVTTKEEEEEEKSRPSIDTVLARTSLLFVATEDYKSCAEIIHQCLTQIFDDHGPLPAVPEASDQRSALLMPSELESCLENSVSTSKLLTSLEPEPRLLQNVLVVALSTTLSDDVRMRLLTPSSELSTEEAQLLAEVPPTVALYDIDQVRQISNSSEQTTPSQLSRALCSLNTLIANKEQEVTRRKDAVLAYNQVIQTLVAQASKLH</sequence>
<dbReference type="AlphaFoldDB" id="A0A9W8GZ26"/>
<dbReference type="Proteomes" id="UP001140011">
    <property type="component" value="Unassembled WGS sequence"/>
</dbReference>